<sequence length="133" mass="14797">MICRNFSKVTHRLRTRRWPDLGRLPLFCGTYPPIKRVDTSPGDCRTACGRFNEACGIAALLRQWKTLLSPSALQPLPLYNGRAGPQDLMTPPGAIKPVRSCRAKSGFSLSNGWNNAAIFLDFSHFTHLTKLLA</sequence>
<reference evidence="1 2" key="1">
    <citation type="submission" date="2023-09" db="EMBL/GenBank/DDBJ databases">
        <title>Nesidiocoris tenuis whole genome shotgun sequence.</title>
        <authorList>
            <person name="Shibata T."/>
            <person name="Shimoda M."/>
            <person name="Kobayashi T."/>
            <person name="Uehara T."/>
        </authorList>
    </citation>
    <scope>NUCLEOTIDE SEQUENCE [LARGE SCALE GENOMIC DNA]</scope>
    <source>
        <strain evidence="1 2">Japan</strain>
    </source>
</reference>
<evidence type="ECO:0000313" key="2">
    <source>
        <dbReference type="Proteomes" id="UP001307889"/>
    </source>
</evidence>
<evidence type="ECO:0000313" key="1">
    <source>
        <dbReference type="EMBL" id="BET01657.1"/>
    </source>
</evidence>
<proteinExistence type="predicted"/>
<dbReference type="EMBL" id="AP028921">
    <property type="protein sequence ID" value="BET01657.1"/>
    <property type="molecule type" value="Genomic_DNA"/>
</dbReference>
<organism evidence="1 2">
    <name type="scientific">Nesidiocoris tenuis</name>
    <dbReference type="NCBI Taxonomy" id="355587"/>
    <lineage>
        <taxon>Eukaryota</taxon>
        <taxon>Metazoa</taxon>
        <taxon>Ecdysozoa</taxon>
        <taxon>Arthropoda</taxon>
        <taxon>Hexapoda</taxon>
        <taxon>Insecta</taxon>
        <taxon>Pterygota</taxon>
        <taxon>Neoptera</taxon>
        <taxon>Paraneoptera</taxon>
        <taxon>Hemiptera</taxon>
        <taxon>Heteroptera</taxon>
        <taxon>Panheteroptera</taxon>
        <taxon>Cimicomorpha</taxon>
        <taxon>Miridae</taxon>
        <taxon>Dicyphina</taxon>
        <taxon>Nesidiocoris</taxon>
    </lineage>
</organism>
<dbReference type="Proteomes" id="UP001307889">
    <property type="component" value="Chromosome 13"/>
</dbReference>
<accession>A0ABN7BEV0</accession>
<keyword evidence="2" id="KW-1185">Reference proteome</keyword>
<protein>
    <submittedName>
        <fullName evidence="1">Uncharacterized protein</fullName>
    </submittedName>
</protein>
<name>A0ABN7BEV0_9HEMI</name>
<gene>
    <name evidence="1" type="ORF">NTJ_14473</name>
</gene>